<protein>
    <submittedName>
        <fullName evidence="1">Uncharacterized protein</fullName>
    </submittedName>
</protein>
<gene>
    <name evidence="1" type="ORF">K1J50_10600</name>
</gene>
<proteinExistence type="predicted"/>
<evidence type="ECO:0000313" key="1">
    <source>
        <dbReference type="EMBL" id="MBW8269939.1"/>
    </source>
</evidence>
<dbReference type="RefSeq" id="WP_220117688.1">
    <property type="nucleotide sequence ID" value="NZ_JAHZUY010000025.1"/>
</dbReference>
<dbReference type="EMBL" id="JAHZUY010000025">
    <property type="protein sequence ID" value="MBW8269939.1"/>
    <property type="molecule type" value="Genomic_DNA"/>
</dbReference>
<name>A0ABS7F2Y9_9PROT</name>
<reference evidence="1 2" key="1">
    <citation type="submission" date="2021-08" db="EMBL/GenBank/DDBJ databases">
        <title>Caldovatus sediminis gen. nov., sp. nov., a moderately thermophilic bacterium isolated from a hot spring.</title>
        <authorList>
            <person name="Hu C.-J."/>
            <person name="Li W.-J."/>
            <person name="Xian W.-D."/>
        </authorList>
    </citation>
    <scope>NUCLEOTIDE SEQUENCE [LARGE SCALE GENOMIC DNA]</scope>
    <source>
        <strain evidence="1 2">SYSU G05006</strain>
    </source>
</reference>
<organism evidence="1 2">
    <name type="scientific">Caldovatus aquaticus</name>
    <dbReference type="NCBI Taxonomy" id="2865671"/>
    <lineage>
        <taxon>Bacteria</taxon>
        <taxon>Pseudomonadati</taxon>
        <taxon>Pseudomonadota</taxon>
        <taxon>Alphaproteobacteria</taxon>
        <taxon>Acetobacterales</taxon>
        <taxon>Roseomonadaceae</taxon>
        <taxon>Caldovatus</taxon>
    </lineage>
</organism>
<keyword evidence="2" id="KW-1185">Reference proteome</keyword>
<comment type="caution">
    <text evidence="1">The sequence shown here is derived from an EMBL/GenBank/DDBJ whole genome shotgun (WGS) entry which is preliminary data.</text>
</comment>
<sequence>MRAAELLPPSGEFAIMRLAAVCAFAPGIGHLDRLPAAQPWTRPAALVLLGGLPGQPPGVRAVLMRPTREALARRAVAEAIAAGEARPLDRRLAPLAAAEAARAAYLALFVPSPAEAGATAACALPGPRP</sequence>
<dbReference type="Proteomes" id="UP001519924">
    <property type="component" value="Unassembled WGS sequence"/>
</dbReference>
<evidence type="ECO:0000313" key="2">
    <source>
        <dbReference type="Proteomes" id="UP001519924"/>
    </source>
</evidence>
<accession>A0ABS7F2Y9</accession>